<comment type="caution">
    <text evidence="1">The sequence shown here is derived from an EMBL/GenBank/DDBJ whole genome shotgun (WGS) entry which is preliminary data.</text>
</comment>
<sequence>MINLYNLLQNDTDQFPFPWNSTRDRNPCPWKGVTFNFNNSITQFSFQYFSLSRPDFLPVLFQIRTLESIDLSNNKLSSIPSGFMTGCGNLISLGNNRLNGTIPSSSFRSLPNLIYLELHNNNLGGSIPPELGFCKNLAALNLAENQLAGVLPVELGNLSVLQELKLQANNLAGEMPIEMTGLRGLRKLNISWNSLNGSIPSAISRLHNLNNLEQFPGSIISITWI</sequence>
<gene>
    <name evidence="1" type="ORF">Vadar_015314</name>
</gene>
<dbReference type="Proteomes" id="UP000828048">
    <property type="component" value="Chromosome 5"/>
</dbReference>
<organism evidence="1 2">
    <name type="scientific">Vaccinium darrowii</name>
    <dbReference type="NCBI Taxonomy" id="229202"/>
    <lineage>
        <taxon>Eukaryota</taxon>
        <taxon>Viridiplantae</taxon>
        <taxon>Streptophyta</taxon>
        <taxon>Embryophyta</taxon>
        <taxon>Tracheophyta</taxon>
        <taxon>Spermatophyta</taxon>
        <taxon>Magnoliopsida</taxon>
        <taxon>eudicotyledons</taxon>
        <taxon>Gunneridae</taxon>
        <taxon>Pentapetalae</taxon>
        <taxon>asterids</taxon>
        <taxon>Ericales</taxon>
        <taxon>Ericaceae</taxon>
        <taxon>Vaccinioideae</taxon>
        <taxon>Vaccinieae</taxon>
        <taxon>Vaccinium</taxon>
    </lineage>
</organism>
<protein>
    <submittedName>
        <fullName evidence="1">Uncharacterized protein</fullName>
    </submittedName>
</protein>
<accession>A0ACB7XZH0</accession>
<name>A0ACB7XZH0_9ERIC</name>
<keyword evidence="2" id="KW-1185">Reference proteome</keyword>
<evidence type="ECO:0000313" key="1">
    <source>
        <dbReference type="EMBL" id="KAH7846551.1"/>
    </source>
</evidence>
<evidence type="ECO:0000313" key="2">
    <source>
        <dbReference type="Proteomes" id="UP000828048"/>
    </source>
</evidence>
<reference evidence="1 2" key="1">
    <citation type="journal article" date="2021" name="Hortic Res">
        <title>High-quality reference genome and annotation aids understanding of berry development for evergreen blueberry (Vaccinium darrowii).</title>
        <authorList>
            <person name="Yu J."/>
            <person name="Hulse-Kemp A.M."/>
            <person name="Babiker E."/>
            <person name="Staton M."/>
        </authorList>
    </citation>
    <scope>NUCLEOTIDE SEQUENCE [LARGE SCALE GENOMIC DNA]</scope>
    <source>
        <strain evidence="2">cv. NJ 8807/NJ 8810</strain>
        <tissue evidence="1">Young leaf</tissue>
    </source>
</reference>
<proteinExistence type="predicted"/>
<dbReference type="EMBL" id="CM037155">
    <property type="protein sequence ID" value="KAH7846551.1"/>
    <property type="molecule type" value="Genomic_DNA"/>
</dbReference>